<dbReference type="InterPro" id="IPR009057">
    <property type="entry name" value="Homeodomain-like_sf"/>
</dbReference>
<keyword evidence="1 2" id="KW-0238">DNA-binding</keyword>
<evidence type="ECO:0000259" key="3">
    <source>
        <dbReference type="PROSITE" id="PS50977"/>
    </source>
</evidence>
<gene>
    <name evidence="4" type="ORF">LPB04_10380</name>
</gene>
<dbReference type="RefSeq" id="WP_193688590.1">
    <property type="nucleotide sequence ID" value="NZ_CP062941.1"/>
</dbReference>
<dbReference type="Gene3D" id="1.10.357.10">
    <property type="entry name" value="Tetracycline Repressor, domain 2"/>
    <property type="match status" value="1"/>
</dbReference>
<accession>A0A7L9U9P3</accession>
<dbReference type="KEGG" id="mlir:LPB04_10380"/>
<dbReference type="SUPFAM" id="SSF46689">
    <property type="entry name" value="Homeodomain-like"/>
    <property type="match status" value="1"/>
</dbReference>
<dbReference type="PANTHER" id="PTHR30055">
    <property type="entry name" value="HTH-TYPE TRANSCRIPTIONAL REGULATOR RUTR"/>
    <property type="match status" value="1"/>
</dbReference>
<dbReference type="EMBL" id="CP062941">
    <property type="protein sequence ID" value="QOL51617.1"/>
    <property type="molecule type" value="Genomic_DNA"/>
</dbReference>
<organism evidence="4 5">
    <name type="scientific">Massilia litorea</name>
    <dbReference type="NCBI Taxonomy" id="2769491"/>
    <lineage>
        <taxon>Bacteria</taxon>
        <taxon>Pseudomonadati</taxon>
        <taxon>Pseudomonadota</taxon>
        <taxon>Betaproteobacteria</taxon>
        <taxon>Burkholderiales</taxon>
        <taxon>Oxalobacteraceae</taxon>
        <taxon>Telluria group</taxon>
        <taxon>Massilia</taxon>
    </lineage>
</organism>
<dbReference type="Pfam" id="PF00440">
    <property type="entry name" value="TetR_N"/>
    <property type="match status" value="1"/>
</dbReference>
<sequence length="218" mass="24963">MSKSSLASRVPCLRGAGRPKASDVEARMHDLIDAAARLFLTNGYTRTSLESIARAARVAVRTIYVKFGGKAGLLEAVLVSRREQFFRIADMEHDMRPFRAVVDDFARQFFDLLCQDQLIAMQRVVIAEAADNPELAHTFFDTGPRMTREMLERFFARADIRAQLREDLPFEQLPAFLTSWISGDAMQRFVFPHDQPSHAEAHRLLAQRLEMFYRAVLR</sequence>
<dbReference type="Pfam" id="PF14246">
    <property type="entry name" value="TetR_C_7"/>
    <property type="match status" value="1"/>
</dbReference>
<dbReference type="SUPFAM" id="SSF48498">
    <property type="entry name" value="Tetracyclin repressor-like, C-terminal domain"/>
    <property type="match status" value="1"/>
</dbReference>
<dbReference type="InterPro" id="IPR001647">
    <property type="entry name" value="HTH_TetR"/>
</dbReference>
<keyword evidence="5" id="KW-1185">Reference proteome</keyword>
<evidence type="ECO:0000256" key="2">
    <source>
        <dbReference type="PROSITE-ProRule" id="PRU00335"/>
    </source>
</evidence>
<dbReference type="GO" id="GO:0000976">
    <property type="term" value="F:transcription cis-regulatory region binding"/>
    <property type="evidence" value="ECO:0007669"/>
    <property type="project" value="TreeGrafter"/>
</dbReference>
<dbReference type="PROSITE" id="PS50977">
    <property type="entry name" value="HTH_TETR_2"/>
    <property type="match status" value="1"/>
</dbReference>
<dbReference type="AlphaFoldDB" id="A0A7L9U9P3"/>
<proteinExistence type="predicted"/>
<protein>
    <submittedName>
        <fullName evidence="4">TetR/AcrR family transcriptional regulator</fullName>
    </submittedName>
</protein>
<dbReference type="PRINTS" id="PR00455">
    <property type="entry name" value="HTHTETR"/>
</dbReference>
<feature type="DNA-binding region" description="H-T-H motif" evidence="2">
    <location>
        <begin position="48"/>
        <end position="67"/>
    </location>
</feature>
<dbReference type="Proteomes" id="UP000593875">
    <property type="component" value="Chromosome"/>
</dbReference>
<evidence type="ECO:0000313" key="5">
    <source>
        <dbReference type="Proteomes" id="UP000593875"/>
    </source>
</evidence>
<name>A0A7L9U9P3_9BURK</name>
<dbReference type="InterPro" id="IPR050109">
    <property type="entry name" value="HTH-type_TetR-like_transc_reg"/>
</dbReference>
<evidence type="ECO:0000313" key="4">
    <source>
        <dbReference type="EMBL" id="QOL51617.1"/>
    </source>
</evidence>
<dbReference type="InterPro" id="IPR039536">
    <property type="entry name" value="TetR_C_Proteobacteria"/>
</dbReference>
<evidence type="ECO:0000256" key="1">
    <source>
        <dbReference type="ARBA" id="ARBA00023125"/>
    </source>
</evidence>
<dbReference type="PANTHER" id="PTHR30055:SF146">
    <property type="entry name" value="HTH-TYPE TRANSCRIPTIONAL DUAL REGULATOR CECR"/>
    <property type="match status" value="1"/>
</dbReference>
<dbReference type="InterPro" id="IPR036271">
    <property type="entry name" value="Tet_transcr_reg_TetR-rel_C_sf"/>
</dbReference>
<reference evidence="4 5" key="1">
    <citation type="submission" date="2020-10" db="EMBL/GenBank/DDBJ databases">
        <title>Genome sequencing of Massilia sp. LPB0304.</title>
        <authorList>
            <person name="Kim J."/>
        </authorList>
    </citation>
    <scope>NUCLEOTIDE SEQUENCE [LARGE SCALE GENOMIC DNA]</scope>
    <source>
        <strain evidence="4 5">LPB0304</strain>
    </source>
</reference>
<feature type="domain" description="HTH tetR-type" evidence="3">
    <location>
        <begin position="25"/>
        <end position="85"/>
    </location>
</feature>
<dbReference type="GO" id="GO:0003700">
    <property type="term" value="F:DNA-binding transcription factor activity"/>
    <property type="evidence" value="ECO:0007669"/>
    <property type="project" value="TreeGrafter"/>
</dbReference>